<comment type="caution">
    <text evidence="2">The sequence shown here is derived from an EMBL/GenBank/DDBJ whole genome shotgun (WGS) entry which is preliminary data.</text>
</comment>
<feature type="domain" description="Metallo-beta-lactamase" evidence="1">
    <location>
        <begin position="12"/>
        <end position="189"/>
    </location>
</feature>
<reference evidence="2" key="1">
    <citation type="submission" date="2019-08" db="EMBL/GenBank/DDBJ databases">
        <authorList>
            <person name="Kucharzyk K."/>
            <person name="Murdoch R.W."/>
            <person name="Higgins S."/>
            <person name="Loffler F."/>
        </authorList>
    </citation>
    <scope>NUCLEOTIDE SEQUENCE</scope>
</reference>
<accession>A0A644XFP4</accession>
<dbReference type="SMART" id="SM00849">
    <property type="entry name" value="Lactamase_B"/>
    <property type="match status" value="1"/>
</dbReference>
<sequence length="258" mass="27483">MLSLSTLSSGSSGNCLLLSDGKTHLLVDAGISARRIVKSLKTLGVEPQELSGVLITHDHSDHVAGLNTFTRHYALPVYASAPAGRQLCYRIAAIEDLLRPFSPGECFSVGGLEVSSFPTLHDAPGSVGYSVTDGKRRCAVVTDLGMVTEDVLEGTFDCDLLVVETNHDPDWVRSGSYPQFLKLRILGDHGHLSNDAGADLACTCVSQGARRVVLAHLSEENNSPQHAYDTVKTRLSALGSDALLSVAPRCELSPAYPV</sequence>
<dbReference type="InterPro" id="IPR001279">
    <property type="entry name" value="Metallo-B-lactamas"/>
</dbReference>
<name>A0A644XFP4_9ZZZZ</name>
<dbReference type="EC" id="3.-.-.-" evidence="2"/>
<dbReference type="GO" id="GO:0016787">
    <property type="term" value="F:hydrolase activity"/>
    <property type="evidence" value="ECO:0007669"/>
    <property type="project" value="UniProtKB-KW"/>
</dbReference>
<keyword evidence="2" id="KW-0378">Hydrolase</keyword>
<dbReference type="InterPro" id="IPR036866">
    <property type="entry name" value="RibonucZ/Hydroxyglut_hydro"/>
</dbReference>
<dbReference type="EMBL" id="VSSQ01002045">
    <property type="protein sequence ID" value="MPM12954.1"/>
    <property type="molecule type" value="Genomic_DNA"/>
</dbReference>
<dbReference type="InterPro" id="IPR052533">
    <property type="entry name" value="WalJ/YycJ-like"/>
</dbReference>
<dbReference type="PANTHER" id="PTHR47619">
    <property type="entry name" value="METALLO-HYDROLASE YYCJ-RELATED"/>
    <property type="match status" value="1"/>
</dbReference>
<dbReference type="Gene3D" id="3.60.15.10">
    <property type="entry name" value="Ribonuclease Z/Hydroxyacylglutathione hydrolase-like"/>
    <property type="match status" value="1"/>
</dbReference>
<organism evidence="2">
    <name type="scientific">bioreactor metagenome</name>
    <dbReference type="NCBI Taxonomy" id="1076179"/>
    <lineage>
        <taxon>unclassified sequences</taxon>
        <taxon>metagenomes</taxon>
        <taxon>ecological metagenomes</taxon>
    </lineage>
</organism>
<dbReference type="AlphaFoldDB" id="A0A644XFP4"/>
<proteinExistence type="predicted"/>
<evidence type="ECO:0000259" key="1">
    <source>
        <dbReference type="SMART" id="SM00849"/>
    </source>
</evidence>
<dbReference type="Pfam" id="PF12706">
    <property type="entry name" value="Lactamase_B_2"/>
    <property type="match status" value="1"/>
</dbReference>
<dbReference type="PANTHER" id="PTHR47619:SF1">
    <property type="entry name" value="EXODEOXYRIBONUCLEASE WALJ"/>
    <property type="match status" value="1"/>
</dbReference>
<gene>
    <name evidence="2" type="primary">yycJ_12</name>
    <name evidence="2" type="ORF">SDC9_59309</name>
</gene>
<protein>
    <submittedName>
        <fullName evidence="2">Putative metallo-hydrolase YycJ</fullName>
        <ecNumber evidence="2">3.-.-.-</ecNumber>
    </submittedName>
</protein>
<evidence type="ECO:0000313" key="2">
    <source>
        <dbReference type="EMBL" id="MPM12954.1"/>
    </source>
</evidence>
<dbReference type="SUPFAM" id="SSF56281">
    <property type="entry name" value="Metallo-hydrolase/oxidoreductase"/>
    <property type="match status" value="1"/>
</dbReference>